<name>A0ACB7P7Y8_9PEZI</name>
<evidence type="ECO:0000313" key="1">
    <source>
        <dbReference type="EMBL" id="KAH6631574.1"/>
    </source>
</evidence>
<accession>A0ACB7P7Y8</accession>
<dbReference type="EMBL" id="JAGIZQ010000004">
    <property type="protein sequence ID" value="KAH6631574.1"/>
    <property type="molecule type" value="Genomic_DNA"/>
</dbReference>
<organism evidence="1 2">
    <name type="scientific">Chaetomium tenue</name>
    <dbReference type="NCBI Taxonomy" id="1854479"/>
    <lineage>
        <taxon>Eukaryota</taxon>
        <taxon>Fungi</taxon>
        <taxon>Dikarya</taxon>
        <taxon>Ascomycota</taxon>
        <taxon>Pezizomycotina</taxon>
        <taxon>Sordariomycetes</taxon>
        <taxon>Sordariomycetidae</taxon>
        <taxon>Sordariales</taxon>
        <taxon>Chaetomiaceae</taxon>
        <taxon>Chaetomium</taxon>
    </lineage>
</organism>
<proteinExistence type="predicted"/>
<gene>
    <name evidence="1" type="ORF">F5144DRAFT_547661</name>
</gene>
<sequence length="121" mass="13081">MGVTRTTHVAGNGPQPIKGQTVTIEYTGWLKDTSQPSNKGKEFDSSVGGPDFVTKIGIGRLITGWDEAVLDMRVGEQATLDITRLANIIVDSDYGYGEKGFHGHIPPNADLIFDVHLKAVE</sequence>
<keyword evidence="2" id="KW-1185">Reference proteome</keyword>
<dbReference type="Proteomes" id="UP000724584">
    <property type="component" value="Unassembled WGS sequence"/>
</dbReference>
<reference evidence="1 2" key="1">
    <citation type="journal article" date="2021" name="Nat. Commun.">
        <title>Genetic determinants of endophytism in the Arabidopsis root mycobiome.</title>
        <authorList>
            <person name="Mesny F."/>
            <person name="Miyauchi S."/>
            <person name="Thiergart T."/>
            <person name="Pickel B."/>
            <person name="Atanasova L."/>
            <person name="Karlsson M."/>
            <person name="Huettel B."/>
            <person name="Barry K.W."/>
            <person name="Haridas S."/>
            <person name="Chen C."/>
            <person name="Bauer D."/>
            <person name="Andreopoulos W."/>
            <person name="Pangilinan J."/>
            <person name="LaButti K."/>
            <person name="Riley R."/>
            <person name="Lipzen A."/>
            <person name="Clum A."/>
            <person name="Drula E."/>
            <person name="Henrissat B."/>
            <person name="Kohler A."/>
            <person name="Grigoriev I.V."/>
            <person name="Martin F.M."/>
            <person name="Hacquard S."/>
        </authorList>
    </citation>
    <scope>NUCLEOTIDE SEQUENCE [LARGE SCALE GENOMIC DNA]</scope>
    <source>
        <strain evidence="1 2">MPI-SDFR-AT-0079</strain>
    </source>
</reference>
<protein>
    <submittedName>
        <fullName evidence="1">Uncharacterized protein</fullName>
    </submittedName>
</protein>
<comment type="caution">
    <text evidence="1">The sequence shown here is derived from an EMBL/GenBank/DDBJ whole genome shotgun (WGS) entry which is preliminary data.</text>
</comment>
<evidence type="ECO:0000313" key="2">
    <source>
        <dbReference type="Proteomes" id="UP000724584"/>
    </source>
</evidence>